<keyword evidence="3" id="KW-1185">Reference proteome</keyword>
<organism evidence="2 3">
    <name type="scientific">Bacillus phage Bp8p-C</name>
    <dbReference type="NCBI Taxonomy" id="1445810"/>
    <lineage>
        <taxon>Viruses</taxon>
        <taxon>Duplodnaviria</taxon>
        <taxon>Heunggongvirae</taxon>
        <taxon>Uroviricota</taxon>
        <taxon>Caudoviricetes</taxon>
        <taxon>Herelleviridae</taxon>
        <taxon>Bastillevirinae</taxon>
        <taxon>Agatevirus</taxon>
        <taxon>Agatevirus Bp8pC</taxon>
    </lineage>
</organism>
<evidence type="ECO:0000256" key="1">
    <source>
        <dbReference type="SAM" id="Coils"/>
    </source>
</evidence>
<name>A0A0A0PIX0_9CAUD</name>
<reference evidence="2 3" key="1">
    <citation type="journal article" date="2015" name="Appl. Environ. Microbiol.">
        <title>Effects of actin-like proteins encoded by two Bacillus pumilus phages on unstable lysogeny, revealed by genomic analysis.</title>
        <authorList>
            <person name="Yuan Y."/>
            <person name="Peng Q."/>
            <person name="Wu D."/>
            <person name="Kou Z."/>
            <person name="Wu Y."/>
            <person name="Liu P."/>
            <person name="Gao M."/>
        </authorList>
    </citation>
    <scope>NUCLEOTIDE SEQUENCE [LARGE SCALE GENOMIC DNA]</scope>
</reference>
<accession>A0A0A0PIX0</accession>
<gene>
    <name evidence="2" type="ORF">Bp8pC_139</name>
</gene>
<dbReference type="KEGG" id="vg:26797954"/>
<keyword evidence="1" id="KW-0175">Coiled coil</keyword>
<proteinExistence type="predicted"/>
<dbReference type="Proteomes" id="UP000030232">
    <property type="component" value="Segment"/>
</dbReference>
<sequence>MAHYDYLYTEVSETEIKTRLNSNRYNLDKSKKEHAELLSDLKNPTLSEYGKRLIRFRLDNELHNKIRDLEQNLNKLERLYKSFKNGESFVGEDICGL</sequence>
<evidence type="ECO:0000313" key="2">
    <source>
        <dbReference type="EMBL" id="AHJ87569.1"/>
    </source>
</evidence>
<evidence type="ECO:0000313" key="3">
    <source>
        <dbReference type="Proteomes" id="UP000030232"/>
    </source>
</evidence>
<feature type="coiled-coil region" evidence="1">
    <location>
        <begin position="59"/>
        <end position="86"/>
    </location>
</feature>
<protein>
    <submittedName>
        <fullName evidence="2">Uncharacterized protein</fullName>
    </submittedName>
</protein>
<dbReference type="RefSeq" id="YP_009227046.1">
    <property type="nucleotide sequence ID" value="NC_029121.1"/>
</dbReference>
<dbReference type="GeneID" id="26797954"/>
<dbReference type="EMBL" id="KJ010547">
    <property type="protein sequence ID" value="AHJ87569.1"/>
    <property type="molecule type" value="Genomic_DNA"/>
</dbReference>